<evidence type="ECO:0000256" key="2">
    <source>
        <dbReference type="ARBA" id="ARBA00012418"/>
    </source>
</evidence>
<dbReference type="InterPro" id="IPR002885">
    <property type="entry name" value="PPR_rpt"/>
</dbReference>
<comment type="catalytic activity">
    <reaction evidence="7 9">
        <text>RNA(n) + a ribonucleoside 5'-triphosphate = RNA(n+1) + diphosphate</text>
        <dbReference type="Rhea" id="RHEA:21248"/>
        <dbReference type="Rhea" id="RHEA-COMP:14527"/>
        <dbReference type="Rhea" id="RHEA-COMP:17342"/>
        <dbReference type="ChEBI" id="CHEBI:33019"/>
        <dbReference type="ChEBI" id="CHEBI:61557"/>
        <dbReference type="ChEBI" id="CHEBI:140395"/>
        <dbReference type="EC" id="2.7.7.6"/>
    </reaction>
</comment>
<dbReference type="InterPro" id="IPR043502">
    <property type="entry name" value="DNA/RNA_pol_sf"/>
</dbReference>
<dbReference type="Gene3D" id="1.10.287.280">
    <property type="match status" value="1"/>
</dbReference>
<reference evidence="12 13" key="1">
    <citation type="submission" date="2023-04" db="EMBL/GenBank/DDBJ databases">
        <title>Genome of Basidiobolus ranarum AG-B5.</title>
        <authorList>
            <person name="Stajich J.E."/>
            <person name="Carter-House D."/>
            <person name="Gryganskyi A."/>
        </authorList>
    </citation>
    <scope>NUCLEOTIDE SEQUENCE [LARGE SCALE GENOMIC DNA]</scope>
    <source>
        <strain evidence="12 13">AG-B5</strain>
    </source>
</reference>
<dbReference type="Gene3D" id="1.10.1320.10">
    <property type="entry name" value="DNA-directed RNA polymerase, N-terminal domain"/>
    <property type="match status" value="1"/>
</dbReference>
<evidence type="ECO:0000313" key="12">
    <source>
        <dbReference type="EMBL" id="KAK9764459.1"/>
    </source>
</evidence>
<dbReference type="EMBL" id="JASJQH010000425">
    <property type="protein sequence ID" value="KAK9764459.1"/>
    <property type="molecule type" value="Genomic_DNA"/>
</dbReference>
<organism evidence="12 13">
    <name type="scientific">Basidiobolus ranarum</name>
    <dbReference type="NCBI Taxonomy" id="34480"/>
    <lineage>
        <taxon>Eukaryota</taxon>
        <taxon>Fungi</taxon>
        <taxon>Fungi incertae sedis</taxon>
        <taxon>Zoopagomycota</taxon>
        <taxon>Entomophthoromycotina</taxon>
        <taxon>Basidiobolomycetes</taxon>
        <taxon>Basidiobolales</taxon>
        <taxon>Basidiobolaceae</taxon>
        <taxon>Basidiobolus</taxon>
    </lineage>
</organism>
<dbReference type="GO" id="GO:0000428">
    <property type="term" value="C:DNA-directed RNA polymerase complex"/>
    <property type="evidence" value="ECO:0007669"/>
    <property type="project" value="UniProtKB-KW"/>
</dbReference>
<keyword evidence="6 9" id="KW-0804">Transcription</keyword>
<evidence type="ECO:0000256" key="6">
    <source>
        <dbReference type="ARBA" id="ARBA00023163"/>
    </source>
</evidence>
<dbReference type="PROSITE" id="PS00900">
    <property type="entry name" value="RNA_POL_PHAGE_1"/>
    <property type="match status" value="1"/>
</dbReference>
<dbReference type="PROSITE" id="PS00489">
    <property type="entry name" value="RNA_POL_PHAGE_2"/>
    <property type="match status" value="1"/>
</dbReference>
<dbReference type="Pfam" id="PF14700">
    <property type="entry name" value="RPOL_N"/>
    <property type="match status" value="1"/>
</dbReference>
<name>A0ABR2WSK5_9FUNG</name>
<dbReference type="SUPFAM" id="SSF56672">
    <property type="entry name" value="DNA/RNA polymerases"/>
    <property type="match status" value="1"/>
</dbReference>
<dbReference type="PROSITE" id="PS51375">
    <property type="entry name" value="PPR"/>
    <property type="match status" value="2"/>
</dbReference>
<dbReference type="Pfam" id="PF13041">
    <property type="entry name" value="PPR_2"/>
    <property type="match status" value="1"/>
</dbReference>
<evidence type="ECO:0000256" key="7">
    <source>
        <dbReference type="ARBA" id="ARBA00048552"/>
    </source>
</evidence>
<keyword evidence="13" id="KW-1185">Reference proteome</keyword>
<feature type="domain" description="DNA-directed RNA polymerase N-terminal" evidence="11">
    <location>
        <begin position="306"/>
        <end position="618"/>
    </location>
</feature>
<feature type="repeat" description="PPR" evidence="8">
    <location>
        <begin position="156"/>
        <end position="193"/>
    </location>
</feature>
<feature type="repeat" description="PPR" evidence="8">
    <location>
        <begin position="194"/>
        <end position="228"/>
    </location>
</feature>
<keyword evidence="5 9" id="KW-0548">Nucleotidyltransferase</keyword>
<evidence type="ECO:0000256" key="10">
    <source>
        <dbReference type="SAM" id="MobiDB-lite"/>
    </source>
</evidence>
<dbReference type="Gene3D" id="1.10.287.260">
    <property type="match status" value="1"/>
</dbReference>
<comment type="caution">
    <text evidence="12">The sequence shown here is derived from an EMBL/GenBank/DDBJ whole genome shotgun (WGS) entry which is preliminary data.</text>
</comment>
<dbReference type="EC" id="2.7.7.6" evidence="2 9"/>
<evidence type="ECO:0000256" key="5">
    <source>
        <dbReference type="ARBA" id="ARBA00022695"/>
    </source>
</evidence>
<dbReference type="Proteomes" id="UP001479436">
    <property type="component" value="Unassembled WGS sequence"/>
</dbReference>
<sequence length="1231" mass="138587">MLSFSHKTFASQRKQLLSGVSRVHTSVGTGKLPPTRTSLHGNSIFRSGTQGRFLNSSTTKKNVASVDLARAPHHTTTESLQEMLNPLPESLTTGGNKDLLILPRPRSQDFNDNKFNINERLVVMHACLKTGDVDRARRLITSLYKTNPKKMSELADIHVHNSLLKGYIEKGPRPHIVQAMSWFDTIKRYGLSPDSTTYAILIKGFLKINSVNAAKVIAQEMLRAGYTLEQLYGNPHLDDSDLKKLIGIAEELAPIKTVKSKPKEAVAPVEPTPEAFPDIKSSNPLGVRMLRKSLETASATYMDLYERQLKLEQQAVEAEVARLAELDQGRGENSVKLRSSHLKRIVRDWHSCLVQRIQEECLRADDDGKDITSSYGALLRSVTPEKLAIITINEMLRSNSNGDVSDGMRSTHLLLAVGKAVELEYHSDVLQKRSNSHLLDRRIQVQSLYSSGKLFNMTVRRAEAKKEREAIESEWVPRWTKEMHMSIGSILVSSLIESAKVPIKHLDEATGEVDMSKEDAFYVTHQYQRGRQIGIVKLHPKLIDILSQGSAQEGVHPRQLPMLVPPKPWLTYNSGGYLSSRSLCMRIKGSPEQLAYLKEASNKDCLAVALAGLDVLGGTRWLVNRKVFDVVLKVWNSDQALADIPPADIDREIPPKPSDYDENPQARWQWMKQFREIQNEKRNNHSLRCDANYKVEIAKAFLDQPMYFPHNFDFRGRAYPIPPHFNHLGSDLCRGMLLFDDAKPLGQVGLKWLKIHLASLAGYDKHSFEERVGYVEENLSNIFDSADRPLEGDRWWLQAEDPWQCLAACFELTDALRSPVPEEYCSRLPVHQDGTCNGLQHYAALGGDKEGARQVNLIPSGAPADIYTGVANKVIELIEKEAALGVDKAQALQGKITRKVVKQTVMTNVYGVTVIGARAQIANRLREIPELDSTDVFGLSTYLTRLVFDSLGEMFTGARNLQDWLNESARRIARSIPAELLEEASKNRKDSTTSESSASDEIELPVGVSNKLLSTEQMSSVIWTTPLGVPIVQPYRKHQKKVIKTNLQNLTIINPDAHVPVNAQKQRTAFPPNFIHSLDASHMLMSAVACKQYGLSFASVHDSYWTHACDVDTMNRVLREQFIELHQRPIMEELRNEFIERYKGYKMPVSANDDKEVKPATKSLNLALPDDGHEDELEMEADEKAEAEDDIQENVKKPKRVHKWVDLTFPPLPPRGDFDVSQVKDSPYFFH</sequence>
<accession>A0ABR2WSK5</accession>
<keyword evidence="4 9" id="KW-0808">Transferase</keyword>
<evidence type="ECO:0000256" key="4">
    <source>
        <dbReference type="ARBA" id="ARBA00022679"/>
    </source>
</evidence>
<dbReference type="InterPro" id="IPR029262">
    <property type="entry name" value="RPOL_N"/>
</dbReference>
<evidence type="ECO:0000256" key="3">
    <source>
        <dbReference type="ARBA" id="ARBA00022478"/>
    </source>
</evidence>
<evidence type="ECO:0000256" key="8">
    <source>
        <dbReference type="PROSITE-ProRule" id="PRU00708"/>
    </source>
</evidence>
<dbReference type="PANTHER" id="PTHR10102:SF0">
    <property type="entry name" value="DNA-DIRECTED RNA POLYMERASE, MITOCHONDRIAL"/>
    <property type="match status" value="1"/>
</dbReference>
<dbReference type="InterPro" id="IPR037159">
    <property type="entry name" value="RNA_POL_N_sf"/>
</dbReference>
<dbReference type="Pfam" id="PF00940">
    <property type="entry name" value="RNA_pol"/>
    <property type="match status" value="1"/>
</dbReference>
<feature type="region of interest" description="Disordered" evidence="10">
    <location>
        <begin position="1165"/>
        <end position="1195"/>
    </location>
</feature>
<evidence type="ECO:0000259" key="11">
    <source>
        <dbReference type="SMART" id="SM01311"/>
    </source>
</evidence>
<dbReference type="InterPro" id="IPR002092">
    <property type="entry name" value="DNA-dir_Rpol_phage-type"/>
</dbReference>
<evidence type="ECO:0000256" key="1">
    <source>
        <dbReference type="ARBA" id="ARBA00009493"/>
    </source>
</evidence>
<evidence type="ECO:0000256" key="9">
    <source>
        <dbReference type="RuleBase" id="RU003805"/>
    </source>
</evidence>
<feature type="region of interest" description="Disordered" evidence="10">
    <location>
        <begin position="21"/>
        <end position="40"/>
    </location>
</feature>
<dbReference type="InterPro" id="IPR011990">
    <property type="entry name" value="TPR-like_helical_dom_sf"/>
</dbReference>
<comment type="similarity">
    <text evidence="1 9">Belongs to the phage and mitochondrial RNA polymerase family.</text>
</comment>
<dbReference type="GO" id="GO:0003899">
    <property type="term" value="F:DNA-directed RNA polymerase activity"/>
    <property type="evidence" value="ECO:0007669"/>
    <property type="project" value="UniProtKB-EC"/>
</dbReference>
<evidence type="ECO:0000313" key="13">
    <source>
        <dbReference type="Proteomes" id="UP001479436"/>
    </source>
</evidence>
<comment type="function">
    <text evidence="9">DNA-dependent RNA polymerase catalyzes the transcription of DNA into RNA using the four ribonucleoside triphosphates as substrates.</text>
</comment>
<protein>
    <recommendedName>
        <fullName evidence="2 9">DNA-directed RNA polymerase</fullName>
        <ecNumber evidence="2 9">2.7.7.6</ecNumber>
    </recommendedName>
</protein>
<feature type="compositionally biased region" description="Acidic residues" evidence="10">
    <location>
        <begin position="1172"/>
        <end position="1192"/>
    </location>
</feature>
<dbReference type="InterPro" id="IPR046950">
    <property type="entry name" value="DNA-dir_Rpol_C_phage-type"/>
</dbReference>
<dbReference type="SMART" id="SM01311">
    <property type="entry name" value="RPOL_N"/>
    <property type="match status" value="1"/>
</dbReference>
<proteinExistence type="inferred from homology"/>
<dbReference type="PANTHER" id="PTHR10102">
    <property type="entry name" value="DNA-DIRECTED RNA POLYMERASE, MITOCHONDRIAL"/>
    <property type="match status" value="1"/>
</dbReference>
<dbReference type="InterPro" id="IPR024075">
    <property type="entry name" value="DNA-dir_RNA_pol_helix_hairp_sf"/>
</dbReference>
<dbReference type="Gene3D" id="1.10.150.20">
    <property type="entry name" value="5' to 3' exonuclease, C-terminal subdomain"/>
    <property type="match status" value="1"/>
</dbReference>
<gene>
    <name evidence="12" type="primary">RPO41</name>
    <name evidence="12" type="ORF">K7432_008015</name>
</gene>
<dbReference type="Gene3D" id="1.25.40.10">
    <property type="entry name" value="Tetratricopeptide repeat domain"/>
    <property type="match status" value="1"/>
</dbReference>
<keyword evidence="3 9" id="KW-0240">DNA-directed RNA polymerase</keyword>